<dbReference type="EMBL" id="PZJG01000006">
    <property type="protein sequence ID" value="RAK48875.1"/>
    <property type="molecule type" value="Genomic_DNA"/>
</dbReference>
<organism evidence="2 3">
    <name type="scientific">Macrococcoides bohemicum</name>
    <dbReference type="NCBI Taxonomy" id="1903056"/>
    <lineage>
        <taxon>Bacteria</taxon>
        <taxon>Bacillati</taxon>
        <taxon>Bacillota</taxon>
        <taxon>Bacilli</taxon>
        <taxon>Bacillales</taxon>
        <taxon>Staphylococcaceae</taxon>
        <taxon>Macrococcoides</taxon>
    </lineage>
</organism>
<sequence>MKKNNLLYALFAGVFFKEHQALVVLSLYLIGTIVALMVSFILSADYFFRRKAYVNTYQCITVRSNIWICDLYAL</sequence>
<dbReference type="Proteomes" id="UP000249579">
    <property type="component" value="Unassembled WGS sequence"/>
</dbReference>
<dbReference type="AlphaFoldDB" id="A0A328A2V3"/>
<keyword evidence="1" id="KW-0472">Membrane</keyword>
<name>A0A328A2V3_9STAP</name>
<gene>
    <name evidence="2" type="ORF">BHX94_09500</name>
</gene>
<evidence type="ECO:0000256" key="1">
    <source>
        <dbReference type="SAM" id="Phobius"/>
    </source>
</evidence>
<keyword evidence="1" id="KW-0812">Transmembrane</keyword>
<evidence type="ECO:0000313" key="2">
    <source>
        <dbReference type="EMBL" id="RAK48875.1"/>
    </source>
</evidence>
<dbReference type="RefSeq" id="WP_111746380.1">
    <property type="nucleotide sequence ID" value="NZ_DALZDE010000005.1"/>
</dbReference>
<comment type="caution">
    <text evidence="2">The sequence shown here is derived from an EMBL/GenBank/DDBJ whole genome shotgun (WGS) entry which is preliminary data.</text>
</comment>
<proteinExistence type="predicted"/>
<keyword evidence="1" id="KW-1133">Transmembrane helix</keyword>
<dbReference type="OrthoDB" id="9809127at2"/>
<evidence type="ECO:0000313" key="3">
    <source>
        <dbReference type="Proteomes" id="UP000249579"/>
    </source>
</evidence>
<reference evidence="2 3" key="1">
    <citation type="journal article" date="2018" name="Front. Microbiol.">
        <title>Description and Comparative Genomics of Macrococcus caseolyticus subsp. hominis subsp. nov., Macrococcus goetzii sp. nov., Macrococcus epidermidis sp. nov., and Macrococcus bohemicus sp. nov., Novel Macrococci From Human Clinical Material With Virulence Potential and Suspected Uptake of Foreign DNA by Natural Transformation.</title>
        <authorList>
            <person name="Maslanova I."/>
            <person name="Wertheimer Z."/>
            <person name="Sedlacek I."/>
            <person name="Svec P."/>
            <person name="Indrakova A."/>
            <person name="Kovarovic V."/>
            <person name="Schumann P."/>
            <person name="Sproer C."/>
            <person name="Kralova S."/>
            <person name="Sedo O."/>
            <person name="Kristofova L."/>
            <person name="Vrbovska V."/>
            <person name="Fuzik T."/>
            <person name="Petras P."/>
            <person name="Zdrahal Z."/>
            <person name="Ruzickova V."/>
            <person name="Doskar J."/>
            <person name="Pantucek R."/>
        </authorList>
    </citation>
    <scope>NUCLEOTIDE SEQUENCE [LARGE SCALE GENOMIC DNA]</scope>
    <source>
        <strain evidence="2 3">03/115</strain>
    </source>
</reference>
<protein>
    <submittedName>
        <fullName evidence="2">Uncharacterized protein</fullName>
    </submittedName>
</protein>
<feature type="transmembrane region" description="Helical" evidence="1">
    <location>
        <begin position="20"/>
        <end position="42"/>
    </location>
</feature>
<accession>A0A328A2V3</accession>